<proteinExistence type="predicted"/>
<feature type="compositionally biased region" description="Polar residues" evidence="1">
    <location>
        <begin position="310"/>
        <end position="342"/>
    </location>
</feature>
<evidence type="ECO:0008006" key="4">
    <source>
        <dbReference type="Google" id="ProtNLM"/>
    </source>
</evidence>
<feature type="compositionally biased region" description="Basic and acidic residues" evidence="1">
    <location>
        <begin position="185"/>
        <end position="194"/>
    </location>
</feature>
<dbReference type="Proteomes" id="UP000799436">
    <property type="component" value="Unassembled WGS sequence"/>
</dbReference>
<gene>
    <name evidence="2" type="ORF">EJ03DRAFT_323998</name>
</gene>
<evidence type="ECO:0000256" key="1">
    <source>
        <dbReference type="SAM" id="MobiDB-lite"/>
    </source>
</evidence>
<dbReference type="EMBL" id="ML995812">
    <property type="protein sequence ID" value="KAF2772938.1"/>
    <property type="molecule type" value="Genomic_DNA"/>
</dbReference>
<organism evidence="2 3">
    <name type="scientific">Teratosphaeria nubilosa</name>
    <dbReference type="NCBI Taxonomy" id="161662"/>
    <lineage>
        <taxon>Eukaryota</taxon>
        <taxon>Fungi</taxon>
        <taxon>Dikarya</taxon>
        <taxon>Ascomycota</taxon>
        <taxon>Pezizomycotina</taxon>
        <taxon>Dothideomycetes</taxon>
        <taxon>Dothideomycetidae</taxon>
        <taxon>Mycosphaerellales</taxon>
        <taxon>Teratosphaeriaceae</taxon>
        <taxon>Teratosphaeria</taxon>
    </lineage>
</organism>
<feature type="compositionally biased region" description="Basic residues" evidence="1">
    <location>
        <begin position="1"/>
        <end position="11"/>
    </location>
</feature>
<feature type="compositionally biased region" description="Basic and acidic residues" evidence="1">
    <location>
        <begin position="411"/>
        <end position="422"/>
    </location>
</feature>
<feature type="compositionally biased region" description="Basic and acidic residues" evidence="1">
    <location>
        <begin position="254"/>
        <end position="263"/>
    </location>
</feature>
<evidence type="ECO:0000313" key="3">
    <source>
        <dbReference type="Proteomes" id="UP000799436"/>
    </source>
</evidence>
<dbReference type="OrthoDB" id="5204833at2759"/>
<feature type="compositionally biased region" description="Low complexity" evidence="1">
    <location>
        <begin position="624"/>
        <end position="636"/>
    </location>
</feature>
<evidence type="ECO:0000313" key="2">
    <source>
        <dbReference type="EMBL" id="KAF2772938.1"/>
    </source>
</evidence>
<sequence>MARRSSARLRSRNSTTPKRVSLSHELAAAPRTGPAKLASLQESDEMPGSFPQSPSGTPTRAAKRVNRGAAETPKATTPIKPSDEEMHPQAHHQTTHKPLEEARHLGFTTMAPHTAPPKQASRIATLQKTPTRSRDVTEDVKSPSFQFTFTREHSLELSPEAKRLMNEKREEAARIREQMVASGEGTKDSTETAARKIATPKGKSRRFSDVHMAQFQKMDSIANHASAFRADPNRFKTAAAPAGTEARSLKRSPSKAELDEHKQPLQHSPSKHALTGPTSALPRAGNKPNEQSSPSKRIRHTEADDVSATRPASSDSGQSPASTPQKASYPNLSHLTTPTQASLARAASVKSINDSKIPAPSLARSPSKQNLTGAHVPPSAPSLTRSPSKLSMHHAAEAGRLLARSPAKAHLFPEVKVQHDASQEIESPLLARSPLKSSVPKKPEETESNKEPAVAQAPLLARSPLKGSLSKKPAESEEAKSTKAPKPPLLARSPFKMSIARSKDVEMAEAKPAPVPLLAKSPSKIALPANKEQEREARVQTPGKSFSSNLMNRFNLLRSSPVKSILRTPQRLYSDDPAKIAAGTHIATPPQQAGTKSAVKSGLPISASTRKRVDFSSSTKARYEASQSPSSSSSRPSEQESSESASEEQAMSITESQDPAGPFGYPSLPSNARLASPSPQKRRTTINPGDFTFRAGDQAIVFGQSPNADPHASKTKRPSIRQVSAESTLPPHEAIAPPTIIQGSKKRKFDFENSHPAPPNDKENTPVLEEADDIDIDAQRPAKRAKANPAAHEEKKPAVRKPSGMRLPTLGVKPKGTKTAKDGKGKTGGASGARPSSAKPSTISQARLAALAQPKKRE</sequence>
<feature type="region of interest" description="Disordered" evidence="1">
    <location>
        <begin position="227"/>
        <end position="494"/>
    </location>
</feature>
<name>A0A6G1LKI5_9PEZI</name>
<feature type="region of interest" description="Disordered" evidence="1">
    <location>
        <begin position="586"/>
        <end position="858"/>
    </location>
</feature>
<feature type="region of interest" description="Disordered" evidence="1">
    <location>
        <begin position="1"/>
        <end position="97"/>
    </location>
</feature>
<feature type="region of interest" description="Disordered" evidence="1">
    <location>
        <begin position="177"/>
        <end position="207"/>
    </location>
</feature>
<reference evidence="2" key="1">
    <citation type="journal article" date="2020" name="Stud. Mycol.">
        <title>101 Dothideomycetes genomes: a test case for predicting lifestyles and emergence of pathogens.</title>
        <authorList>
            <person name="Haridas S."/>
            <person name="Albert R."/>
            <person name="Binder M."/>
            <person name="Bloem J."/>
            <person name="Labutti K."/>
            <person name="Salamov A."/>
            <person name="Andreopoulos B."/>
            <person name="Baker S."/>
            <person name="Barry K."/>
            <person name="Bills G."/>
            <person name="Bluhm B."/>
            <person name="Cannon C."/>
            <person name="Castanera R."/>
            <person name="Culley D."/>
            <person name="Daum C."/>
            <person name="Ezra D."/>
            <person name="Gonzalez J."/>
            <person name="Henrissat B."/>
            <person name="Kuo A."/>
            <person name="Liang C."/>
            <person name="Lipzen A."/>
            <person name="Lutzoni F."/>
            <person name="Magnuson J."/>
            <person name="Mondo S."/>
            <person name="Nolan M."/>
            <person name="Ohm R."/>
            <person name="Pangilinan J."/>
            <person name="Park H.-J."/>
            <person name="Ramirez L."/>
            <person name="Alfaro M."/>
            <person name="Sun H."/>
            <person name="Tritt A."/>
            <person name="Yoshinaga Y."/>
            <person name="Zwiers L.-H."/>
            <person name="Turgeon B."/>
            <person name="Goodwin S."/>
            <person name="Spatafora J."/>
            <person name="Crous P."/>
            <person name="Grigoriev I."/>
        </authorList>
    </citation>
    <scope>NUCLEOTIDE SEQUENCE</scope>
    <source>
        <strain evidence="2">CBS 116005</strain>
    </source>
</reference>
<protein>
    <recommendedName>
        <fullName evidence="4">Erythromycin esterase</fullName>
    </recommendedName>
</protein>
<feature type="compositionally biased region" description="Basic and acidic residues" evidence="1">
    <location>
        <begin position="441"/>
        <end position="450"/>
    </location>
</feature>
<feature type="compositionally biased region" description="Basic and acidic residues" evidence="1">
    <location>
        <begin position="472"/>
        <end position="481"/>
    </location>
</feature>
<feature type="region of interest" description="Disordered" evidence="1">
    <location>
        <begin position="528"/>
        <end position="548"/>
    </location>
</feature>
<feature type="region of interest" description="Disordered" evidence="1">
    <location>
        <begin position="110"/>
        <end position="140"/>
    </location>
</feature>
<accession>A0A6G1LKI5</accession>
<dbReference type="AlphaFoldDB" id="A0A6G1LKI5"/>
<keyword evidence="3" id="KW-1185">Reference proteome</keyword>